<feature type="compositionally biased region" description="Basic and acidic residues" evidence="1">
    <location>
        <begin position="259"/>
        <end position="297"/>
    </location>
</feature>
<dbReference type="InterPro" id="IPR002130">
    <property type="entry name" value="Cyclophilin-type_PPIase_dom"/>
</dbReference>
<feature type="compositionally biased region" description="Basic residues" evidence="1">
    <location>
        <begin position="198"/>
        <end position="207"/>
    </location>
</feature>
<dbReference type="EC" id="5.2.1.8" evidence="3"/>
<evidence type="ECO:0000259" key="2">
    <source>
        <dbReference type="PROSITE" id="PS50072"/>
    </source>
</evidence>
<dbReference type="GO" id="GO:0003755">
    <property type="term" value="F:peptidyl-prolyl cis-trans isomerase activity"/>
    <property type="evidence" value="ECO:0007669"/>
    <property type="project" value="UniProtKB-EC"/>
</dbReference>
<feature type="compositionally biased region" description="Basic residues" evidence="1">
    <location>
        <begin position="246"/>
        <end position="257"/>
    </location>
</feature>
<organism evidence="3 4">
    <name type="scientific">Blattamonas nauphoetae</name>
    <dbReference type="NCBI Taxonomy" id="2049346"/>
    <lineage>
        <taxon>Eukaryota</taxon>
        <taxon>Metamonada</taxon>
        <taxon>Preaxostyla</taxon>
        <taxon>Oxymonadida</taxon>
        <taxon>Blattamonas</taxon>
    </lineage>
</organism>
<feature type="domain" description="PPIase cyclophilin-type" evidence="2">
    <location>
        <begin position="1"/>
        <end position="104"/>
    </location>
</feature>
<keyword evidence="4" id="KW-1185">Reference proteome</keyword>
<dbReference type="Pfam" id="PF00160">
    <property type="entry name" value="Pro_isomerase"/>
    <property type="match status" value="1"/>
</dbReference>
<dbReference type="PANTHER" id="PTHR11071:SF561">
    <property type="entry name" value="PEPTIDYL-PROLYL CIS-TRANS ISOMERASE D-RELATED"/>
    <property type="match status" value="1"/>
</dbReference>
<gene>
    <name evidence="3" type="ORF">BLNAU_15509</name>
</gene>
<feature type="compositionally biased region" description="Basic and acidic residues" evidence="1">
    <location>
        <begin position="355"/>
        <end position="371"/>
    </location>
</feature>
<feature type="compositionally biased region" description="Basic and acidic residues" evidence="1">
    <location>
        <begin position="109"/>
        <end position="129"/>
    </location>
</feature>
<feature type="compositionally biased region" description="Basic residues" evidence="1">
    <location>
        <begin position="130"/>
        <end position="144"/>
    </location>
</feature>
<dbReference type="InterPro" id="IPR029000">
    <property type="entry name" value="Cyclophilin-like_dom_sf"/>
</dbReference>
<dbReference type="PRINTS" id="PR00153">
    <property type="entry name" value="CSAPPISMRASE"/>
</dbReference>
<evidence type="ECO:0000313" key="4">
    <source>
        <dbReference type="Proteomes" id="UP001281761"/>
    </source>
</evidence>
<evidence type="ECO:0000256" key="1">
    <source>
        <dbReference type="SAM" id="MobiDB-lite"/>
    </source>
</evidence>
<name>A0ABQ9XFW3_9EUKA</name>
<dbReference type="EMBL" id="JARBJD010000154">
    <property type="protein sequence ID" value="KAK2949527.1"/>
    <property type="molecule type" value="Genomic_DNA"/>
</dbReference>
<reference evidence="3 4" key="1">
    <citation type="journal article" date="2022" name="bioRxiv">
        <title>Genomics of Preaxostyla Flagellates Illuminates Evolutionary Transitions and the Path Towards Mitochondrial Loss.</title>
        <authorList>
            <person name="Novak L.V.F."/>
            <person name="Treitli S.C."/>
            <person name="Pyrih J."/>
            <person name="Halakuc P."/>
            <person name="Pipaliya S.V."/>
            <person name="Vacek V."/>
            <person name="Brzon O."/>
            <person name="Soukal P."/>
            <person name="Eme L."/>
            <person name="Dacks J.B."/>
            <person name="Karnkowska A."/>
            <person name="Elias M."/>
            <person name="Hampl V."/>
        </authorList>
    </citation>
    <scope>NUCLEOTIDE SEQUENCE [LARGE SCALE GENOMIC DNA]</scope>
    <source>
        <strain evidence="3">NAU3</strain>
        <tissue evidence="3">Gut</tissue>
    </source>
</reference>
<sequence length="371" mass="42968">MMQGGDFVKGDGTGGESIYGGKFDDEAFIYPHDRAGLLSMANSGPNTNGSQFFITFKGAPHLDGKHVVFGHVHSGMDFLRQIEGLRTDNNNRPMKAVCIEDCGEIEVTDKDDSKKKKDSNRDRKHEDKKSRKRSRSPKRRRHRSSSSSSYSSSFSSSGSSRSSSYSGSYSSYSSSITSDSSASSVPRKHKRKESEKSRPKKEKARRSRSVEKFEEKLIPQEEPKTQEDVPKKPIEFTGIKTPGRVYKGRGLIRRQYRSPHGDETEPIQYDRFERPQFHRRDNYRPRRFDRPSSPHRDKYNRRRRYDNIEVYVPRSERNRSPDGRRSDRSERKRRSEDRPSRSSSRSPPRKSPARKPVEERRLSPGEEEKRE</sequence>
<dbReference type="Gene3D" id="2.40.100.10">
    <property type="entry name" value="Cyclophilin-like"/>
    <property type="match status" value="1"/>
</dbReference>
<dbReference type="PANTHER" id="PTHR11071">
    <property type="entry name" value="PEPTIDYL-PROLYL CIS-TRANS ISOMERASE"/>
    <property type="match status" value="1"/>
</dbReference>
<dbReference type="SUPFAM" id="SSF50891">
    <property type="entry name" value="Cyclophilin-like"/>
    <property type="match status" value="1"/>
</dbReference>
<dbReference type="Proteomes" id="UP001281761">
    <property type="component" value="Unassembled WGS sequence"/>
</dbReference>
<keyword evidence="3" id="KW-0413">Isomerase</keyword>
<protein>
    <submittedName>
        <fullName evidence="3">Peptidyl-prolyl cis-trans isomerase 1</fullName>
        <ecNumber evidence="3">5.2.1.8</ecNumber>
    </submittedName>
</protein>
<evidence type="ECO:0000313" key="3">
    <source>
        <dbReference type="EMBL" id="KAK2949527.1"/>
    </source>
</evidence>
<feature type="compositionally biased region" description="Basic and acidic residues" evidence="1">
    <location>
        <begin position="208"/>
        <end position="234"/>
    </location>
</feature>
<dbReference type="PROSITE" id="PS50072">
    <property type="entry name" value="CSA_PPIASE_2"/>
    <property type="match status" value="1"/>
</dbReference>
<comment type="caution">
    <text evidence="3">The sequence shown here is derived from an EMBL/GenBank/DDBJ whole genome shotgun (WGS) entry which is preliminary data.</text>
</comment>
<feature type="compositionally biased region" description="Low complexity" evidence="1">
    <location>
        <begin position="145"/>
        <end position="184"/>
    </location>
</feature>
<proteinExistence type="predicted"/>
<feature type="compositionally biased region" description="Basic and acidic residues" evidence="1">
    <location>
        <begin position="314"/>
        <end position="340"/>
    </location>
</feature>
<feature type="region of interest" description="Disordered" evidence="1">
    <location>
        <begin position="109"/>
        <end position="371"/>
    </location>
</feature>
<accession>A0ABQ9XFW3</accession>